<gene>
    <name evidence="1" type="ORF">GCM10017667_02050</name>
</gene>
<dbReference type="PROSITE" id="PS51257">
    <property type="entry name" value="PROKAR_LIPOPROTEIN"/>
    <property type="match status" value="1"/>
</dbReference>
<reference evidence="1" key="1">
    <citation type="journal article" date="2014" name="Int. J. Syst. Evol. Microbiol.">
        <title>Complete genome sequence of Corynebacterium casei LMG S-19264T (=DSM 44701T), isolated from a smear-ripened cheese.</title>
        <authorList>
            <consortium name="US DOE Joint Genome Institute (JGI-PGF)"/>
            <person name="Walter F."/>
            <person name="Albersmeier A."/>
            <person name="Kalinowski J."/>
            <person name="Ruckert C."/>
        </authorList>
    </citation>
    <scope>NUCLEOTIDE SEQUENCE</scope>
    <source>
        <strain evidence="1">JCM 4122</strain>
    </source>
</reference>
<proteinExistence type="predicted"/>
<keyword evidence="2" id="KW-1185">Reference proteome</keyword>
<reference evidence="1" key="2">
    <citation type="submission" date="2020-09" db="EMBL/GenBank/DDBJ databases">
        <authorList>
            <person name="Sun Q."/>
            <person name="Ohkuma M."/>
        </authorList>
    </citation>
    <scope>NUCLEOTIDE SEQUENCE</scope>
    <source>
        <strain evidence="1">JCM 4122</strain>
    </source>
</reference>
<dbReference type="Proteomes" id="UP000632849">
    <property type="component" value="Unassembled WGS sequence"/>
</dbReference>
<evidence type="ECO:0000313" key="2">
    <source>
        <dbReference type="Proteomes" id="UP000632849"/>
    </source>
</evidence>
<organism evidence="1 2">
    <name type="scientific">Streptomyces filamentosus</name>
    <name type="common">Streptomyces roseosporus</name>
    <dbReference type="NCBI Taxonomy" id="67294"/>
    <lineage>
        <taxon>Bacteria</taxon>
        <taxon>Bacillati</taxon>
        <taxon>Actinomycetota</taxon>
        <taxon>Actinomycetes</taxon>
        <taxon>Kitasatosporales</taxon>
        <taxon>Streptomycetaceae</taxon>
        <taxon>Streptomyces</taxon>
    </lineage>
</organism>
<comment type="caution">
    <text evidence="1">The sequence shown here is derived from an EMBL/GenBank/DDBJ whole genome shotgun (WGS) entry which is preliminary data.</text>
</comment>
<evidence type="ECO:0008006" key="3">
    <source>
        <dbReference type="Google" id="ProtNLM"/>
    </source>
</evidence>
<name>A0A919EGV7_STRFL</name>
<protein>
    <recommendedName>
        <fullName evidence="3">Lipoprotein</fullName>
    </recommendedName>
</protein>
<dbReference type="AlphaFoldDB" id="A0A919EGV7"/>
<dbReference type="EMBL" id="BNBE01000001">
    <property type="protein sequence ID" value="GHF78276.1"/>
    <property type="molecule type" value="Genomic_DNA"/>
</dbReference>
<sequence length="182" mass="19470">MTRATRRGVTYALAAVVSFFLTACGGGREYAVPEQTCGITVNRTTLDPFLPDGEKVEIVGDSLVETGEDTRGHCEIRVDGKRAMYLRVSKVDKLYDPMGEVDAFRFTNREKMSGLPFPGEGALGDAAAMVNTECTAPGAAYLSVLVTVDGTVDDEVAERRRDLQAFAVDLVPAVKKALGCAA</sequence>
<evidence type="ECO:0000313" key="1">
    <source>
        <dbReference type="EMBL" id="GHF78276.1"/>
    </source>
</evidence>
<dbReference type="RefSeq" id="WP_190040536.1">
    <property type="nucleotide sequence ID" value="NZ_BNBE01000001.1"/>
</dbReference>
<accession>A0A919EGV7</accession>